<keyword evidence="1" id="KW-0732">Signal</keyword>
<dbReference type="EMBL" id="SNXK01000001">
    <property type="protein sequence ID" value="TDP42908.1"/>
    <property type="molecule type" value="Genomic_DNA"/>
</dbReference>
<dbReference type="RefSeq" id="WP_067484654.1">
    <property type="nucleotide sequence ID" value="NZ_SNXK01000001.1"/>
</dbReference>
<feature type="domain" description="AMIN-like" evidence="2">
    <location>
        <begin position="47"/>
        <end position="174"/>
    </location>
</feature>
<evidence type="ECO:0000259" key="2">
    <source>
        <dbReference type="Pfam" id="PF24837"/>
    </source>
</evidence>
<proteinExistence type="predicted"/>
<dbReference type="AlphaFoldDB" id="A0A4R6PVL3"/>
<feature type="chain" id="PRO_5021034387" description="AMIN-like domain-containing protein" evidence="1">
    <location>
        <begin position="25"/>
        <end position="176"/>
    </location>
</feature>
<evidence type="ECO:0000313" key="3">
    <source>
        <dbReference type="EMBL" id="TDP42908.1"/>
    </source>
</evidence>
<dbReference type="Pfam" id="PF24837">
    <property type="entry name" value="AMIN-like"/>
    <property type="match status" value="1"/>
</dbReference>
<dbReference type="Proteomes" id="UP000295087">
    <property type="component" value="Unassembled WGS sequence"/>
</dbReference>
<keyword evidence="4" id="KW-1185">Reference proteome</keyword>
<dbReference type="InterPro" id="IPR056303">
    <property type="entry name" value="AMIN-like"/>
</dbReference>
<evidence type="ECO:0000256" key="1">
    <source>
        <dbReference type="SAM" id="SignalP"/>
    </source>
</evidence>
<sequence>MRRFLVLLACFAAAVGLSTLPAAATPSYCGLAWGSLDKSSPNYSSGVVRDVRAGRHDCYDRLVIDLTGPQAGYRVGYVGTVAQDGSGAGVPLRGGAFLQVTVLAPAHDDAGASTYLPSNRSDLVNVNGYQTFRQVAWAGSFEGQTTLGLGVRARLPFRVFTLEGPSRVVIDVAHYW</sequence>
<feature type="signal peptide" evidence="1">
    <location>
        <begin position="1"/>
        <end position="24"/>
    </location>
</feature>
<comment type="caution">
    <text evidence="3">The sequence shown here is derived from an EMBL/GenBank/DDBJ whole genome shotgun (WGS) entry which is preliminary data.</text>
</comment>
<gene>
    <name evidence="3" type="ORF">DFR75_1012026</name>
</gene>
<evidence type="ECO:0000313" key="4">
    <source>
        <dbReference type="Proteomes" id="UP000295087"/>
    </source>
</evidence>
<organism evidence="3 4">
    <name type="scientific">Nocardia ignorata</name>
    <dbReference type="NCBI Taxonomy" id="145285"/>
    <lineage>
        <taxon>Bacteria</taxon>
        <taxon>Bacillati</taxon>
        <taxon>Actinomycetota</taxon>
        <taxon>Actinomycetes</taxon>
        <taxon>Mycobacteriales</taxon>
        <taxon>Nocardiaceae</taxon>
        <taxon>Nocardia</taxon>
    </lineage>
</organism>
<accession>A0A4R6PVL3</accession>
<reference evidence="3 4" key="1">
    <citation type="submission" date="2019-03" db="EMBL/GenBank/DDBJ databases">
        <title>Genomic Encyclopedia of Type Strains, Phase IV (KMG-IV): sequencing the most valuable type-strain genomes for metagenomic binning, comparative biology and taxonomic classification.</title>
        <authorList>
            <person name="Goeker M."/>
        </authorList>
    </citation>
    <scope>NUCLEOTIDE SEQUENCE [LARGE SCALE GENOMIC DNA]</scope>
    <source>
        <strain evidence="3 4">DSM 44496</strain>
    </source>
</reference>
<name>A0A4R6PVL3_NOCIG</name>
<protein>
    <recommendedName>
        <fullName evidence="2">AMIN-like domain-containing protein</fullName>
    </recommendedName>
</protein>